<feature type="compositionally biased region" description="Acidic residues" evidence="2">
    <location>
        <begin position="1016"/>
        <end position="1037"/>
    </location>
</feature>
<feature type="compositionally biased region" description="Pro residues" evidence="2">
    <location>
        <begin position="400"/>
        <end position="417"/>
    </location>
</feature>
<feature type="compositionally biased region" description="Basic and acidic residues" evidence="2">
    <location>
        <begin position="317"/>
        <end position="347"/>
    </location>
</feature>
<dbReference type="AlphaFoldDB" id="A0A9K3GGA0"/>
<feature type="region of interest" description="Disordered" evidence="2">
    <location>
        <begin position="579"/>
        <end position="610"/>
    </location>
</feature>
<sequence length="1071" mass="117196">MPSDSGPQKHSIVLSFFDASEKRYKNVGRGFVSVARISDSAPRHAFVIYVPQRGAEAPRRIVSDPVTSKFNLTQQGTGLYYAFRDSQGHAWSINFVQESSCRAVLAAVAAAQEEDKRKPSRDKYKVLFDELGSGKVCEEGDKAGVTYTVYAPSVQPSDVLHGVIPEDSAVLYCKTRHHVFHVSSTPASAAFEGLDCATLGMTKGGRRVVWCPASDLACSSFPQPPCGCVMEVSLGKLKKADKPEPVPEPEPEPEPSVPEVQEVEEPVVEEAAPVAVAAPQQVSPGYPGYPTGPQGDSTGMLAQMAMLTNQQMLLAQERNRPTDSYREAGRPEERGRDREYERQREREREQVHELLRLSASQPGLIDDEGKAQLLSIAMHGTGHTVAGVLAAMASRRMASPAPPTTPTPAPAAAPTPAPEAQVPEAKAETEEAVERETREEREARETRMCELESKVADLHAMFNLPGALPDPETGMPSAETKKLIDTGSRLVLSVQYLVTDADRQRRVARDAQTAMDGLKEQLNVVTEQGRCALEEEKQQHTEDVATLSDRLEKDLVHRAQLSDDLESARTDLRRMSGRLEASHAESIELQSQLKRERDGREREGEDNSRRIAGLEGALAETRAQHRLEVETWHAKEREMQEIIDKLREDLAEQASVCEGLQSDVRERDSVIATMRSNLQKLKAHVLKLRQAMKQLSEEKAKVEAALTAVTEERDTLSATLEETQQTLATTQEERDAGIQQIAEMTEARKEADASHAAEVEALSTAHVEETAATVAAHEERVQTLEQEMDAQRQSLTAEREAVEAKAAERLAALEAERVADVARLETEAEAKAAAHLAESEATAQRHAEETRVLEETHASVLEQERQSAAQALTEASQAAERQRQEAASALEGASAQHASALEVLTAQHRETLTAAETSHAEQMTHATEDLTSRFEGMLGEKEAEVQRVRAEVAAGAQALAALSEQHQVEIASLREELAKTHSSLEATCVQRDSLLESVAQLSTDVQGMHNMAQEQGETEEAEVEAEVEEVAEPEPEVADPLSFVTEEPEAEAEPEVADPLSFVDEEPEAEA</sequence>
<proteinExistence type="predicted"/>
<accession>A0A9K3GGA0</accession>
<feature type="region of interest" description="Disordered" evidence="2">
    <location>
        <begin position="865"/>
        <end position="894"/>
    </location>
</feature>
<feature type="compositionally biased region" description="Basic and acidic residues" evidence="2">
    <location>
        <begin position="593"/>
        <end position="609"/>
    </location>
</feature>
<feature type="compositionally biased region" description="Acidic residues" evidence="2">
    <location>
        <begin position="1046"/>
        <end position="1056"/>
    </location>
</feature>
<feature type="region of interest" description="Disordered" evidence="2">
    <location>
        <begin position="396"/>
        <end position="447"/>
    </location>
</feature>
<evidence type="ECO:0000313" key="3">
    <source>
        <dbReference type="EMBL" id="GIQ81597.1"/>
    </source>
</evidence>
<keyword evidence="4" id="KW-1185">Reference proteome</keyword>
<feature type="compositionally biased region" description="Low complexity" evidence="2">
    <location>
        <begin position="866"/>
        <end position="889"/>
    </location>
</feature>
<gene>
    <name evidence="3" type="ORF">KIPB_002579</name>
</gene>
<keyword evidence="1" id="KW-0175">Coiled coil</keyword>
<evidence type="ECO:0000256" key="2">
    <source>
        <dbReference type="SAM" id="MobiDB-lite"/>
    </source>
</evidence>
<protein>
    <submittedName>
        <fullName evidence="3">Uncharacterized protein</fullName>
    </submittedName>
</protein>
<feature type="non-terminal residue" evidence="3">
    <location>
        <position position="1071"/>
    </location>
</feature>
<evidence type="ECO:0000313" key="4">
    <source>
        <dbReference type="Proteomes" id="UP000265618"/>
    </source>
</evidence>
<feature type="coiled-coil region" evidence="1">
    <location>
        <begin position="501"/>
        <end position="528"/>
    </location>
</feature>
<organism evidence="3 4">
    <name type="scientific">Kipferlia bialata</name>
    <dbReference type="NCBI Taxonomy" id="797122"/>
    <lineage>
        <taxon>Eukaryota</taxon>
        <taxon>Metamonada</taxon>
        <taxon>Carpediemonas-like organisms</taxon>
        <taxon>Kipferlia</taxon>
    </lineage>
</organism>
<evidence type="ECO:0000256" key="1">
    <source>
        <dbReference type="SAM" id="Coils"/>
    </source>
</evidence>
<comment type="caution">
    <text evidence="3">The sequence shown here is derived from an EMBL/GenBank/DDBJ whole genome shotgun (WGS) entry which is preliminary data.</text>
</comment>
<feature type="compositionally biased region" description="Basic and acidic residues" evidence="2">
    <location>
        <begin position="425"/>
        <end position="447"/>
    </location>
</feature>
<feature type="coiled-coil region" evidence="1">
    <location>
        <begin position="767"/>
        <end position="805"/>
    </location>
</feature>
<feature type="region of interest" description="Disordered" evidence="2">
    <location>
        <begin position="1011"/>
        <end position="1071"/>
    </location>
</feature>
<reference evidence="3 4" key="1">
    <citation type="journal article" date="2018" name="PLoS ONE">
        <title>The draft genome of Kipferlia bialata reveals reductive genome evolution in fornicate parasites.</title>
        <authorList>
            <person name="Tanifuji G."/>
            <person name="Takabayashi S."/>
            <person name="Kume K."/>
            <person name="Takagi M."/>
            <person name="Nakayama T."/>
            <person name="Kamikawa R."/>
            <person name="Inagaki Y."/>
            <person name="Hashimoto T."/>
        </authorList>
    </citation>
    <scope>NUCLEOTIDE SEQUENCE [LARGE SCALE GENOMIC DNA]</scope>
    <source>
        <strain evidence="3">NY0173</strain>
    </source>
</reference>
<name>A0A9K3GGA0_9EUKA</name>
<dbReference type="Proteomes" id="UP000265618">
    <property type="component" value="Unassembled WGS sequence"/>
</dbReference>
<dbReference type="EMBL" id="BDIP01000436">
    <property type="protein sequence ID" value="GIQ81597.1"/>
    <property type="molecule type" value="Genomic_DNA"/>
</dbReference>
<feature type="coiled-coil region" evidence="1">
    <location>
        <begin position="643"/>
        <end position="733"/>
    </location>
</feature>
<feature type="region of interest" description="Disordered" evidence="2">
    <location>
        <begin position="239"/>
        <end position="261"/>
    </location>
</feature>
<feature type="region of interest" description="Disordered" evidence="2">
    <location>
        <begin position="315"/>
        <end position="347"/>
    </location>
</feature>